<feature type="region of interest" description="Disordered" evidence="1">
    <location>
        <begin position="84"/>
        <end position="121"/>
    </location>
</feature>
<dbReference type="InterPro" id="IPR019051">
    <property type="entry name" value="Trp_biosyn_TM_oprn/chp"/>
</dbReference>
<dbReference type="Proteomes" id="UP000010729">
    <property type="component" value="Unassembled WGS sequence"/>
</dbReference>
<evidence type="ECO:0000256" key="2">
    <source>
        <dbReference type="SAM" id="Phobius"/>
    </source>
</evidence>
<feature type="signal peptide" evidence="3">
    <location>
        <begin position="1"/>
        <end position="20"/>
    </location>
</feature>
<proteinExistence type="predicted"/>
<comment type="caution">
    <text evidence="4">The sequence shown here is derived from an EMBL/GenBank/DDBJ whole genome shotgun (WGS) entry which is preliminary data.</text>
</comment>
<dbReference type="OrthoDB" id="4955044at2"/>
<feature type="transmembrane region" description="Helical" evidence="2">
    <location>
        <begin position="50"/>
        <end position="74"/>
    </location>
</feature>
<evidence type="ECO:0000256" key="1">
    <source>
        <dbReference type="SAM" id="MobiDB-lite"/>
    </source>
</evidence>
<organism evidence="4 5">
    <name type="scientific">Arthrobacter crystallopoietes BAB-32</name>
    <dbReference type="NCBI Taxonomy" id="1246476"/>
    <lineage>
        <taxon>Bacteria</taxon>
        <taxon>Bacillati</taxon>
        <taxon>Actinomycetota</taxon>
        <taxon>Actinomycetes</taxon>
        <taxon>Micrococcales</taxon>
        <taxon>Micrococcaceae</taxon>
        <taxon>Crystallibacter</taxon>
    </lineage>
</organism>
<gene>
    <name evidence="4" type="ORF">D477_001634</name>
</gene>
<dbReference type="RefSeq" id="WP_005266602.1">
    <property type="nucleotide sequence ID" value="NZ_ANPE02000058.1"/>
</dbReference>
<feature type="non-terminal residue" evidence="4">
    <location>
        <position position="1"/>
    </location>
</feature>
<keyword evidence="2" id="KW-0812">Transmembrane</keyword>
<dbReference type="AlphaFoldDB" id="N1UZP7"/>
<reference evidence="4 5" key="1">
    <citation type="journal article" date="2013" name="Genome Announc.">
        <title>Draft Genome Sequence of Arthrobacter crystallopoietes Strain BAB-32, Revealing Genes for Bioremediation.</title>
        <authorList>
            <person name="Joshi M.N."/>
            <person name="Pandit A.S."/>
            <person name="Sharma A."/>
            <person name="Pandya R.V."/>
            <person name="Desai S.M."/>
            <person name="Saxena A.K."/>
            <person name="Bagatharia S.B."/>
        </authorList>
    </citation>
    <scope>NUCLEOTIDE SEQUENCE [LARGE SCALE GENOMIC DNA]</scope>
    <source>
        <strain evidence="4 5">BAB-32</strain>
    </source>
</reference>
<keyword evidence="2" id="KW-1133">Transmembrane helix</keyword>
<accession>N1UZP7</accession>
<keyword evidence="2" id="KW-0472">Membrane</keyword>
<keyword evidence="3" id="KW-0732">Signal</keyword>
<dbReference type="Pfam" id="PF09534">
    <property type="entry name" value="Trp_oprn_chp"/>
    <property type="match status" value="1"/>
</dbReference>
<keyword evidence="5" id="KW-1185">Reference proteome</keyword>
<feature type="compositionally biased region" description="Polar residues" evidence="1">
    <location>
        <begin position="111"/>
        <end position="121"/>
    </location>
</feature>
<evidence type="ECO:0000313" key="5">
    <source>
        <dbReference type="Proteomes" id="UP000010729"/>
    </source>
</evidence>
<protein>
    <submittedName>
        <fullName evidence="4">Uncharacterized protein</fullName>
    </submittedName>
</protein>
<evidence type="ECO:0000313" key="4">
    <source>
        <dbReference type="EMBL" id="EMY35866.1"/>
    </source>
</evidence>
<feature type="chain" id="PRO_5039617225" evidence="3">
    <location>
        <begin position="21"/>
        <end position="121"/>
    </location>
</feature>
<sequence>VARIMAAALLGLAGAGVAVACAAVLADPYAAASSSIGEATGQVGQDAVVSATAFPVLGLASGLLMAAAAVWLVVAGRHWRTSRKYSAAAGPRKADGSPSDRGAVDEIDSWDQLSRGNDPTD</sequence>
<evidence type="ECO:0000256" key="3">
    <source>
        <dbReference type="SAM" id="SignalP"/>
    </source>
</evidence>
<name>N1UZP7_9MICC</name>
<dbReference type="EMBL" id="ANPE02000058">
    <property type="protein sequence ID" value="EMY35866.1"/>
    <property type="molecule type" value="Genomic_DNA"/>
</dbReference>